<reference evidence="1" key="1">
    <citation type="journal article" date="2013" name="Environ. Microbiol.">
        <title>Microbiota from the distal guts of lean and obese adolescents exhibit partial functional redundancy besides clear differences in community structure.</title>
        <authorList>
            <person name="Ferrer M."/>
            <person name="Ruiz A."/>
            <person name="Lanza F."/>
            <person name="Haange S.B."/>
            <person name="Oberbach A."/>
            <person name="Till H."/>
            <person name="Bargiela R."/>
            <person name="Campoy C."/>
            <person name="Segura M.T."/>
            <person name="Richter M."/>
            <person name="von Bergen M."/>
            <person name="Seifert J."/>
            <person name="Suarez A."/>
        </authorList>
    </citation>
    <scope>NUCLEOTIDE SEQUENCE</scope>
</reference>
<comment type="caution">
    <text evidence="1">The sequence shown here is derived from an EMBL/GenBank/DDBJ whole genome shotgun (WGS) entry which is preliminary data.</text>
</comment>
<accession>K1REY0</accession>
<protein>
    <submittedName>
        <fullName evidence="1">Uncharacterized protein</fullName>
    </submittedName>
</protein>
<evidence type="ECO:0000313" key="1">
    <source>
        <dbReference type="EMBL" id="EKC44143.1"/>
    </source>
</evidence>
<dbReference type="EMBL" id="AJWY01014305">
    <property type="protein sequence ID" value="EKC44143.1"/>
    <property type="molecule type" value="Genomic_DNA"/>
</dbReference>
<sequence length="53" mass="5431">MGLFDKLKNTAASAVGGAVNNAAMSIGNKSETFTFTALPESLAQMQALPEAKS</sequence>
<name>K1REY0_9ZZZZ</name>
<organism evidence="1">
    <name type="scientific">human gut metagenome</name>
    <dbReference type="NCBI Taxonomy" id="408170"/>
    <lineage>
        <taxon>unclassified sequences</taxon>
        <taxon>metagenomes</taxon>
        <taxon>organismal metagenomes</taxon>
    </lineage>
</organism>
<dbReference type="AlphaFoldDB" id="K1REY0"/>
<gene>
    <name evidence="1" type="ORF">LEA_20792</name>
</gene>
<proteinExistence type="predicted"/>